<feature type="region of interest" description="Disordered" evidence="1">
    <location>
        <begin position="341"/>
        <end position="430"/>
    </location>
</feature>
<accession>A0A182QVF8</accession>
<evidence type="ECO:0000313" key="3">
    <source>
        <dbReference type="Proteomes" id="UP000075886"/>
    </source>
</evidence>
<feature type="compositionally biased region" description="Low complexity" evidence="1">
    <location>
        <begin position="235"/>
        <end position="248"/>
    </location>
</feature>
<dbReference type="AlphaFoldDB" id="A0A182QVF8"/>
<feature type="compositionally biased region" description="Low complexity" evidence="1">
    <location>
        <begin position="341"/>
        <end position="350"/>
    </location>
</feature>
<keyword evidence="3" id="KW-1185">Reference proteome</keyword>
<reference evidence="3" key="1">
    <citation type="submission" date="2014-01" db="EMBL/GenBank/DDBJ databases">
        <title>The Genome Sequence of Anopheles farauti FAR1 (V2).</title>
        <authorList>
            <consortium name="The Broad Institute Genomics Platform"/>
            <person name="Neafsey D.E."/>
            <person name="Besansky N."/>
            <person name="Howell P."/>
            <person name="Walton C."/>
            <person name="Young S.K."/>
            <person name="Zeng Q."/>
            <person name="Gargeya S."/>
            <person name="Fitzgerald M."/>
            <person name="Haas B."/>
            <person name="Abouelleil A."/>
            <person name="Allen A.W."/>
            <person name="Alvarado L."/>
            <person name="Arachchi H.M."/>
            <person name="Berlin A.M."/>
            <person name="Chapman S.B."/>
            <person name="Gainer-Dewar J."/>
            <person name="Goldberg J."/>
            <person name="Griggs A."/>
            <person name="Gujja S."/>
            <person name="Hansen M."/>
            <person name="Howarth C."/>
            <person name="Imamovic A."/>
            <person name="Ireland A."/>
            <person name="Larimer J."/>
            <person name="McCowan C."/>
            <person name="Murphy C."/>
            <person name="Pearson M."/>
            <person name="Poon T.W."/>
            <person name="Priest M."/>
            <person name="Roberts A."/>
            <person name="Saif S."/>
            <person name="Shea T."/>
            <person name="Sisk P."/>
            <person name="Sykes S."/>
            <person name="Wortman J."/>
            <person name="Nusbaum C."/>
            <person name="Birren B."/>
        </authorList>
    </citation>
    <scope>NUCLEOTIDE SEQUENCE [LARGE SCALE GENOMIC DNA]</scope>
    <source>
        <strain evidence="3">FAR1</strain>
    </source>
</reference>
<dbReference type="EMBL" id="AXCN02000844">
    <property type="status" value="NOT_ANNOTATED_CDS"/>
    <property type="molecule type" value="Genomic_DNA"/>
</dbReference>
<feature type="compositionally biased region" description="Low complexity" evidence="1">
    <location>
        <begin position="259"/>
        <end position="274"/>
    </location>
</feature>
<protein>
    <submittedName>
        <fullName evidence="2">Uncharacterized protein</fullName>
    </submittedName>
</protein>
<sequence length="482" mass="47961">MVRRATKAGCFATSIQCSIGEFSVRCFDRRSVRCLRVCISCVCVCVVRQTGTMLRSLSPKNKQLLAICFCALLSLPTATHGRKVAVSRVTKPTAHRGYANADIAKLSYSPSHAAAPKLAAAAPAPVYSSPPGGSPQRAPGGQPPSYGWNVPGAGQHGAAGAGGVPYPGAAAAGAAGTGLVASNVYRSHGHNATGGGFGGGLAHSPPGALPSYPVQPAQGFPGAPVQHPGGGFPAQGYQPQYVPQQQGGFPHQPSYVPAGGHYDQGGQPHYQGHPGQTVVHHYEQPAASGGSGIGTVLGAGAAGLAAGIGGAALYDALKPKDAKEEPTSTAVAATTTAATTIAGPTPVPAASETPVPLASLPANPNGDAPLAPLAPTEATPLATTPAEGETTATTSTTAPSTVSSENPLGMAPLAPFPDSSPATPGDTTGADVEVRLSSLNAEPDLSASMAEPASGNAASTVHLTSAISLFALLPLLVKYLRC</sequence>
<organism evidence="2 3">
    <name type="scientific">Anopheles farauti</name>
    <dbReference type="NCBI Taxonomy" id="69004"/>
    <lineage>
        <taxon>Eukaryota</taxon>
        <taxon>Metazoa</taxon>
        <taxon>Ecdysozoa</taxon>
        <taxon>Arthropoda</taxon>
        <taxon>Hexapoda</taxon>
        <taxon>Insecta</taxon>
        <taxon>Pterygota</taxon>
        <taxon>Neoptera</taxon>
        <taxon>Endopterygota</taxon>
        <taxon>Diptera</taxon>
        <taxon>Nematocera</taxon>
        <taxon>Culicoidea</taxon>
        <taxon>Culicidae</taxon>
        <taxon>Anophelinae</taxon>
        <taxon>Anopheles</taxon>
    </lineage>
</organism>
<proteinExistence type="predicted"/>
<dbReference type="VEuPathDB" id="VectorBase:AFAF017675"/>
<name>A0A182QVF8_9DIPT</name>
<feature type="compositionally biased region" description="Low complexity" evidence="1">
    <location>
        <begin position="368"/>
        <end position="401"/>
    </location>
</feature>
<dbReference type="Proteomes" id="UP000075886">
    <property type="component" value="Unassembled WGS sequence"/>
</dbReference>
<dbReference type="EnsemblMetazoa" id="AFAF017675-RA">
    <property type="protein sequence ID" value="AFAF017675-PA"/>
    <property type="gene ID" value="AFAF017675"/>
</dbReference>
<evidence type="ECO:0000256" key="1">
    <source>
        <dbReference type="SAM" id="MobiDB-lite"/>
    </source>
</evidence>
<evidence type="ECO:0000313" key="2">
    <source>
        <dbReference type="EnsemblMetazoa" id="AFAF017675-PA"/>
    </source>
</evidence>
<reference evidence="2" key="2">
    <citation type="submission" date="2020-05" db="UniProtKB">
        <authorList>
            <consortium name="EnsemblMetazoa"/>
        </authorList>
    </citation>
    <scope>IDENTIFICATION</scope>
    <source>
        <strain evidence="2">FAR1</strain>
    </source>
</reference>
<dbReference type="STRING" id="69004.A0A182QVF8"/>
<feature type="region of interest" description="Disordered" evidence="1">
    <location>
        <begin position="207"/>
        <end position="274"/>
    </location>
</feature>
<feature type="compositionally biased region" description="Low complexity" evidence="1">
    <location>
        <begin position="125"/>
        <end position="135"/>
    </location>
</feature>
<feature type="region of interest" description="Disordered" evidence="1">
    <location>
        <begin position="125"/>
        <end position="152"/>
    </location>
</feature>